<proteinExistence type="predicted"/>
<evidence type="ECO:0000313" key="1">
    <source>
        <dbReference type="EMBL" id="OXA85782.1"/>
    </source>
</evidence>
<dbReference type="AlphaFoldDB" id="A0A226GUR4"/>
<reference evidence="1 2" key="1">
    <citation type="submission" date="2016-11" db="EMBL/GenBank/DDBJ databases">
        <title>Whole genomes of Flavobacteriaceae.</title>
        <authorList>
            <person name="Stine C."/>
            <person name="Li C."/>
            <person name="Tadesse D."/>
        </authorList>
    </citation>
    <scope>NUCLEOTIDE SEQUENCE [LARGE SCALE GENOMIC DNA]</scope>
    <source>
        <strain evidence="1 2">DSM 18292</strain>
    </source>
</reference>
<dbReference type="OrthoDB" id="1270082at2"/>
<organism evidence="1 2">
    <name type="scientific">Flavobacterium hercynium</name>
    <dbReference type="NCBI Taxonomy" id="387094"/>
    <lineage>
        <taxon>Bacteria</taxon>
        <taxon>Pseudomonadati</taxon>
        <taxon>Bacteroidota</taxon>
        <taxon>Flavobacteriia</taxon>
        <taxon>Flavobacteriales</taxon>
        <taxon>Flavobacteriaceae</taxon>
        <taxon>Flavobacterium</taxon>
    </lineage>
</organism>
<name>A0A226GUR4_9FLAO</name>
<evidence type="ECO:0000313" key="2">
    <source>
        <dbReference type="Proteomes" id="UP000198345"/>
    </source>
</evidence>
<gene>
    <name evidence="1" type="ORF">B0A66_18925</name>
</gene>
<keyword evidence="2" id="KW-1185">Reference proteome</keyword>
<comment type="caution">
    <text evidence="1">The sequence shown here is derived from an EMBL/GenBank/DDBJ whole genome shotgun (WGS) entry which is preliminary data.</text>
</comment>
<dbReference type="EMBL" id="MUGW01000047">
    <property type="protein sequence ID" value="OXA85782.1"/>
    <property type="molecule type" value="Genomic_DNA"/>
</dbReference>
<dbReference type="Proteomes" id="UP000198345">
    <property type="component" value="Unassembled WGS sequence"/>
</dbReference>
<protein>
    <submittedName>
        <fullName evidence="1">Uncharacterized protein</fullName>
    </submittedName>
</protein>
<dbReference type="RefSeq" id="WP_089051426.1">
    <property type="nucleotide sequence ID" value="NZ_FXTV01000004.1"/>
</dbReference>
<sequence length="186" mass="22169">MKRNKLVFETSVWSGLETGNLFNAVDVFFDFAHLDYYKQNLTEAVMYSYKRKVYKQDNPSNVFVFYTVFRSFLKFCNYLQEKTKKWKVKASSRSETVFHLSSLKKEEYDNPLLVFQKAFEEKTLEEFEIFLYQILQLSLSPYADDPDSDLTTPYIHLIKMLDAIELIRERGVEKIKKRDRLDTATE</sequence>
<accession>A0A226GUR4</accession>